<reference evidence="2" key="1">
    <citation type="journal article" date="2019" name="Int. J. Syst. Evol. Microbiol.">
        <title>The Global Catalogue of Microorganisms (GCM) 10K type strain sequencing project: providing services to taxonomists for standard genome sequencing and annotation.</title>
        <authorList>
            <consortium name="The Broad Institute Genomics Platform"/>
            <consortium name="The Broad Institute Genome Sequencing Center for Infectious Disease"/>
            <person name="Wu L."/>
            <person name="Ma J."/>
        </authorList>
    </citation>
    <scope>NUCLEOTIDE SEQUENCE [LARGE SCALE GENOMIC DNA]</scope>
    <source>
        <strain evidence="2">JCM 16702</strain>
    </source>
</reference>
<proteinExistence type="predicted"/>
<sequence>MRATCLDVAGADSVAPAPPVVMAMQAPAPRPSIPTFNGLNVMVSPQICERDWLITECHRAE</sequence>
<accession>A0ABP7UZ55</accession>
<dbReference type="Proteomes" id="UP001500683">
    <property type="component" value="Unassembled WGS sequence"/>
</dbReference>
<evidence type="ECO:0000313" key="1">
    <source>
        <dbReference type="EMBL" id="GAA4056059.1"/>
    </source>
</evidence>
<comment type="caution">
    <text evidence="1">The sequence shown here is derived from an EMBL/GenBank/DDBJ whole genome shotgun (WGS) entry which is preliminary data.</text>
</comment>
<evidence type="ECO:0000313" key="2">
    <source>
        <dbReference type="Proteomes" id="UP001500683"/>
    </source>
</evidence>
<protein>
    <submittedName>
        <fullName evidence="1">Uncharacterized protein</fullName>
    </submittedName>
</protein>
<dbReference type="EMBL" id="BAAAZG010000001">
    <property type="protein sequence ID" value="GAA4056059.1"/>
    <property type="molecule type" value="Genomic_DNA"/>
</dbReference>
<organism evidence="1 2">
    <name type="scientific">Actinomadura miaoliensis</name>
    <dbReference type="NCBI Taxonomy" id="430685"/>
    <lineage>
        <taxon>Bacteria</taxon>
        <taxon>Bacillati</taxon>
        <taxon>Actinomycetota</taxon>
        <taxon>Actinomycetes</taxon>
        <taxon>Streptosporangiales</taxon>
        <taxon>Thermomonosporaceae</taxon>
        <taxon>Actinomadura</taxon>
    </lineage>
</organism>
<name>A0ABP7UZ55_9ACTN</name>
<gene>
    <name evidence="1" type="ORF">GCM10022214_04410</name>
</gene>
<keyword evidence="2" id="KW-1185">Reference proteome</keyword>